<feature type="signal peptide" evidence="2">
    <location>
        <begin position="1"/>
        <end position="25"/>
    </location>
</feature>
<keyword evidence="1" id="KW-1133">Transmembrane helix</keyword>
<evidence type="ECO:0000256" key="2">
    <source>
        <dbReference type="SAM" id="SignalP"/>
    </source>
</evidence>
<gene>
    <name evidence="3" type="ORF">GU90_00285</name>
</gene>
<evidence type="ECO:0000313" key="4">
    <source>
        <dbReference type="Proteomes" id="UP000031419"/>
    </source>
</evidence>
<accession>A0A073BEH2</accession>
<comment type="caution">
    <text evidence="3">The sequence shown here is derived from an EMBL/GenBank/DDBJ whole genome shotgun (WGS) entry which is preliminary data.</text>
</comment>
<dbReference type="EMBL" id="JNVU01000002">
    <property type="protein sequence ID" value="KEI46124.1"/>
    <property type="molecule type" value="Genomic_DNA"/>
</dbReference>
<evidence type="ECO:0000256" key="1">
    <source>
        <dbReference type="SAM" id="Phobius"/>
    </source>
</evidence>
<organism evidence="3 4">
    <name type="scientific">Saccharopolyspora rectivirgula</name>
    <dbReference type="NCBI Taxonomy" id="28042"/>
    <lineage>
        <taxon>Bacteria</taxon>
        <taxon>Bacillati</taxon>
        <taxon>Actinomycetota</taxon>
        <taxon>Actinomycetes</taxon>
        <taxon>Pseudonocardiales</taxon>
        <taxon>Pseudonocardiaceae</taxon>
        <taxon>Saccharopolyspora</taxon>
    </lineage>
</organism>
<dbReference type="OrthoDB" id="3701182at2"/>
<evidence type="ECO:0008006" key="5">
    <source>
        <dbReference type="Google" id="ProtNLM"/>
    </source>
</evidence>
<protein>
    <recommendedName>
        <fullName evidence="5">Gram-positive cocci surface proteins LPxTG domain-containing protein</fullName>
    </recommendedName>
</protein>
<keyword evidence="1" id="KW-0472">Membrane</keyword>
<evidence type="ECO:0000313" key="3">
    <source>
        <dbReference type="EMBL" id="KEI46124.1"/>
    </source>
</evidence>
<keyword evidence="4" id="KW-1185">Reference proteome</keyword>
<dbReference type="AlphaFoldDB" id="A0A073BEH2"/>
<reference evidence="3 4" key="1">
    <citation type="submission" date="2014-06" db="EMBL/GenBank/DDBJ databases">
        <title>Saccharopolyspora rectivirgula DSM-43113 Genome sequencing.</title>
        <authorList>
            <person name="Barrera C."/>
            <person name="Millon L."/>
            <person name="Rognon B."/>
            <person name="Zaugg C."/>
            <person name="Monod M."/>
        </authorList>
    </citation>
    <scope>NUCLEOTIDE SEQUENCE [LARGE SCALE GENOMIC DNA]</scope>
    <source>
        <strain evidence="3 4">DSM 43113</strain>
    </source>
</reference>
<dbReference type="Proteomes" id="UP000031419">
    <property type="component" value="Unassembled WGS sequence"/>
</dbReference>
<feature type="chain" id="PRO_5038573761" description="Gram-positive cocci surface proteins LPxTG domain-containing protein" evidence="2">
    <location>
        <begin position="26"/>
        <end position="97"/>
    </location>
</feature>
<dbReference type="STRING" id="28042.GU90_00285"/>
<keyword evidence="2" id="KW-0732">Signal</keyword>
<sequence length="97" mass="10170">MRRAGQLLAGLLFALVVLCSPVTSAAAAADGAAVATRGSSAVVAQDSSAQQSGGPQEELTQEQRNMIGVTGLVLIGLVFLSRKIRKKPVFFISWKKK</sequence>
<feature type="transmembrane region" description="Helical" evidence="1">
    <location>
        <begin position="65"/>
        <end position="81"/>
    </location>
</feature>
<proteinExistence type="predicted"/>
<keyword evidence="1" id="KW-0812">Transmembrane</keyword>
<name>A0A073BEH2_9PSEU</name>